<organism evidence="1">
    <name type="scientific">marine metagenome</name>
    <dbReference type="NCBI Taxonomy" id="408172"/>
    <lineage>
        <taxon>unclassified sequences</taxon>
        <taxon>metagenomes</taxon>
        <taxon>ecological metagenomes</taxon>
    </lineage>
</organism>
<proteinExistence type="predicted"/>
<reference evidence="1" key="1">
    <citation type="submission" date="2018-05" db="EMBL/GenBank/DDBJ databases">
        <authorList>
            <person name="Lanie J.A."/>
            <person name="Ng W.-L."/>
            <person name="Kazmierczak K.M."/>
            <person name="Andrzejewski T.M."/>
            <person name="Davidsen T.M."/>
            <person name="Wayne K.J."/>
            <person name="Tettelin H."/>
            <person name="Glass J.I."/>
            <person name="Rusch D."/>
            <person name="Podicherti R."/>
            <person name="Tsui H.-C.T."/>
            <person name="Winkler M.E."/>
        </authorList>
    </citation>
    <scope>NUCLEOTIDE SEQUENCE</scope>
</reference>
<dbReference type="EMBL" id="UINC01177424">
    <property type="protein sequence ID" value="SVD85060.1"/>
    <property type="molecule type" value="Genomic_DNA"/>
</dbReference>
<dbReference type="InterPro" id="IPR016024">
    <property type="entry name" value="ARM-type_fold"/>
</dbReference>
<protein>
    <recommendedName>
        <fullName evidence="2">HEAT repeat domain-containing protein</fullName>
    </recommendedName>
</protein>
<dbReference type="SUPFAM" id="SSF48371">
    <property type="entry name" value="ARM repeat"/>
    <property type="match status" value="1"/>
</dbReference>
<evidence type="ECO:0000313" key="1">
    <source>
        <dbReference type="EMBL" id="SVD85060.1"/>
    </source>
</evidence>
<gene>
    <name evidence="1" type="ORF">METZ01_LOCUS437914</name>
</gene>
<feature type="non-terminal residue" evidence="1">
    <location>
        <position position="1"/>
    </location>
</feature>
<sequence>AGALMAHCNRNRTVLRVALVQSLGQLKQVTVLPLLHHLVEKDDFIVAKAVIEVIPTFQRRESIPVLLKYLRKCERKADNFTMNLGIGDLCNLDKLKDQTGMSGGGSVSGLGGEGMTDFKVKITADEKQGLRNKLCLPALRKALRNITGHYFSDWKSWNQWWRAGGVYEK</sequence>
<evidence type="ECO:0008006" key="2">
    <source>
        <dbReference type="Google" id="ProtNLM"/>
    </source>
</evidence>
<name>A0A382YPR9_9ZZZZ</name>
<accession>A0A382YPR9</accession>
<dbReference type="AlphaFoldDB" id="A0A382YPR9"/>